<evidence type="ECO:0000313" key="4">
    <source>
        <dbReference type="Proteomes" id="UP000278807"/>
    </source>
</evidence>
<feature type="compositionally biased region" description="Basic residues" evidence="1">
    <location>
        <begin position="67"/>
        <end position="86"/>
    </location>
</feature>
<dbReference type="EMBL" id="UZAE01001601">
    <property type="protein sequence ID" value="VDN98817.1"/>
    <property type="molecule type" value="Genomic_DNA"/>
</dbReference>
<evidence type="ECO:0000259" key="2">
    <source>
        <dbReference type="Pfam" id="PF07741"/>
    </source>
</evidence>
<accession>A0A0R3T7C1</accession>
<organism evidence="5">
    <name type="scientific">Rodentolepis nana</name>
    <name type="common">Dwarf tapeworm</name>
    <name type="synonym">Hymenolepis nana</name>
    <dbReference type="NCBI Taxonomy" id="102285"/>
    <lineage>
        <taxon>Eukaryota</taxon>
        <taxon>Metazoa</taxon>
        <taxon>Spiralia</taxon>
        <taxon>Lophotrochozoa</taxon>
        <taxon>Platyhelminthes</taxon>
        <taxon>Cestoda</taxon>
        <taxon>Eucestoda</taxon>
        <taxon>Cyclophyllidea</taxon>
        <taxon>Hymenolepididae</taxon>
        <taxon>Rodentolepis</taxon>
    </lineage>
</organism>
<name>A0A0R3T7C1_RODNA</name>
<reference evidence="3 4" key="2">
    <citation type="submission" date="2018-11" db="EMBL/GenBank/DDBJ databases">
        <authorList>
            <consortium name="Pathogen Informatics"/>
        </authorList>
    </citation>
    <scope>NUCLEOTIDE SEQUENCE [LARGE SCALE GENOMIC DNA]</scope>
</reference>
<feature type="domain" description="Brf1 TBP-binding" evidence="2">
    <location>
        <begin position="14"/>
        <end position="120"/>
    </location>
</feature>
<evidence type="ECO:0000313" key="3">
    <source>
        <dbReference type="EMBL" id="VDN98817.1"/>
    </source>
</evidence>
<dbReference type="InterPro" id="IPR011665">
    <property type="entry name" value="BRF1_TBP-bd_dom"/>
</dbReference>
<feature type="compositionally biased region" description="Low complexity" evidence="1">
    <location>
        <begin position="125"/>
        <end position="138"/>
    </location>
</feature>
<keyword evidence="4" id="KW-1185">Reference proteome</keyword>
<dbReference type="AlphaFoldDB" id="A0A0R3T7C1"/>
<sequence length="234" mass="26588">MSFSVTAAYGIDLSDIDDDELDREYFLKPREVMVKATLWMKDNSAFLEEQRRKRAERQRLKEEQARKPKKPRRNQRKIYHHQRRMPWHTASKNDDRDDDDDEIQTHRVSKKINYAALDAIIGAGPSATAPSSPTASTPLSLEDENSNSTSGPPVRNPILERSIAATAGVQKGKVEAIAGVSKTKGELSTSVSSPALLEKLPEEIEDEEPLEAMEEYEDEEYEEEIDWTEGNDLW</sequence>
<feature type="compositionally biased region" description="Basic and acidic residues" evidence="1">
    <location>
        <begin position="57"/>
        <end position="66"/>
    </location>
</feature>
<protein>
    <submittedName>
        <fullName evidence="5">BRF1 domain-containing protein</fullName>
    </submittedName>
</protein>
<gene>
    <name evidence="3" type="ORF">HNAJ_LOCUS2958</name>
</gene>
<dbReference type="Gene3D" id="1.20.5.650">
    <property type="entry name" value="Single helix bin"/>
    <property type="match status" value="1"/>
</dbReference>
<proteinExistence type="predicted"/>
<feature type="region of interest" description="Disordered" evidence="1">
    <location>
        <begin position="125"/>
        <end position="157"/>
    </location>
</feature>
<evidence type="ECO:0000313" key="5">
    <source>
        <dbReference type="WBParaSite" id="HNAJ_0000295901-mRNA-1"/>
    </source>
</evidence>
<reference evidence="5" key="1">
    <citation type="submission" date="2017-02" db="UniProtKB">
        <authorList>
            <consortium name="WormBaseParasite"/>
        </authorList>
    </citation>
    <scope>IDENTIFICATION</scope>
</reference>
<dbReference type="Proteomes" id="UP000278807">
    <property type="component" value="Unassembled WGS sequence"/>
</dbReference>
<dbReference type="WBParaSite" id="HNAJ_0000295901-mRNA-1">
    <property type="protein sequence ID" value="HNAJ_0000295901-mRNA-1"/>
    <property type="gene ID" value="HNAJ_0000295901"/>
</dbReference>
<feature type="region of interest" description="Disordered" evidence="1">
    <location>
        <begin position="50"/>
        <end position="104"/>
    </location>
</feature>
<evidence type="ECO:0000256" key="1">
    <source>
        <dbReference type="SAM" id="MobiDB-lite"/>
    </source>
</evidence>
<dbReference type="STRING" id="102285.A0A0R3T7C1"/>
<dbReference type="Pfam" id="PF07741">
    <property type="entry name" value="BRF1"/>
    <property type="match status" value="1"/>
</dbReference>